<keyword evidence="1" id="KW-0547">Nucleotide-binding</keyword>
<dbReference type="InterPro" id="IPR006935">
    <property type="entry name" value="Helicase/UvrB_N"/>
</dbReference>
<accession>A0A6N1NWV1</accession>
<dbReference type="GO" id="GO:0005524">
    <property type="term" value="F:ATP binding"/>
    <property type="evidence" value="ECO:0007669"/>
    <property type="project" value="UniProtKB-KW"/>
</dbReference>
<dbReference type="InterPro" id="IPR050615">
    <property type="entry name" value="ATP-dep_DNA_Helicase"/>
</dbReference>
<dbReference type="CDD" id="cd18785">
    <property type="entry name" value="SF2_C"/>
    <property type="match status" value="1"/>
</dbReference>
<evidence type="ECO:0000256" key="2">
    <source>
        <dbReference type="ARBA" id="ARBA00022801"/>
    </source>
</evidence>
<dbReference type="KEGG" id="vg:80517295"/>
<dbReference type="PANTHER" id="PTHR11274">
    <property type="entry name" value="RAD25/XP-B DNA REPAIR HELICASE"/>
    <property type="match status" value="1"/>
</dbReference>
<dbReference type="SMART" id="SM00487">
    <property type="entry name" value="DEXDc"/>
    <property type="match status" value="1"/>
</dbReference>
<dbReference type="PROSITE" id="PS51192">
    <property type="entry name" value="HELICASE_ATP_BIND_1"/>
    <property type="match status" value="1"/>
</dbReference>
<proteinExistence type="predicted"/>
<dbReference type="RefSeq" id="YP_010780604.1">
    <property type="nucleotide sequence ID" value="NC_075038.1"/>
</dbReference>
<dbReference type="PANTHER" id="PTHR11274:SF0">
    <property type="entry name" value="GENERAL TRANSCRIPTION AND DNA REPAIR FACTOR IIH HELICASE SUBUNIT XPB"/>
    <property type="match status" value="1"/>
</dbReference>
<organism evidence="6">
    <name type="scientific">Tupanvirus deep ocean</name>
    <dbReference type="NCBI Taxonomy" id="2126984"/>
    <lineage>
        <taxon>Viruses</taxon>
        <taxon>Varidnaviria</taxon>
        <taxon>Bamfordvirae</taxon>
        <taxon>Nucleocytoviricota</taxon>
        <taxon>Megaviricetes</taxon>
        <taxon>Imitervirales</taxon>
        <taxon>Mimiviridae</taxon>
        <taxon>Megamimivirinae</taxon>
        <taxon>Tupanvirus</taxon>
        <taxon>Tupanvirus altamarinense</taxon>
    </lineage>
</organism>
<evidence type="ECO:0000313" key="6">
    <source>
        <dbReference type="EMBL" id="QKU33991.1"/>
    </source>
</evidence>
<name>A0A6N1NWV1_9VIRU</name>
<dbReference type="GO" id="GO:0004386">
    <property type="term" value="F:helicase activity"/>
    <property type="evidence" value="ECO:0007669"/>
    <property type="project" value="UniProtKB-KW"/>
</dbReference>
<dbReference type="Gene3D" id="3.40.50.300">
    <property type="entry name" value="P-loop containing nucleotide triphosphate hydrolases"/>
    <property type="match status" value="2"/>
</dbReference>
<dbReference type="GeneID" id="80517295"/>
<reference evidence="6" key="2">
    <citation type="journal article" date="2018" name="Nat. Commun.">
        <title>Tailed giant Tupanvirus possesses the most complete translational apparatus of the known virosphere.</title>
        <authorList>
            <person name="Abrahao J."/>
            <person name="Silva L."/>
            <person name="Silva L.S."/>
            <person name="Khalil J.Y.B."/>
            <person name="Rodrigues R."/>
            <person name="Arantes T."/>
            <person name="Assis F."/>
            <person name="Boratto P."/>
            <person name="Andrade M."/>
            <person name="Kroon E.G."/>
            <person name="Ribeiro B."/>
            <person name="Bergier I."/>
            <person name="Seligmann H."/>
            <person name="Ghigo E."/>
            <person name="Colson P."/>
            <person name="Levasseur A."/>
            <person name="Kroemer G."/>
            <person name="Raoult D."/>
            <person name="La Scola B."/>
        </authorList>
    </citation>
    <scope>NUCLEOTIDE SEQUENCE [LARGE SCALE GENOMIC DNA]</scope>
    <source>
        <strain evidence="6">Deep ocean</strain>
    </source>
</reference>
<dbReference type="EMBL" id="MF405918">
    <property type="protein sequence ID" value="QKU33991.1"/>
    <property type="molecule type" value="Genomic_DNA"/>
</dbReference>
<dbReference type="InterPro" id="IPR027417">
    <property type="entry name" value="P-loop_NTPase"/>
</dbReference>
<dbReference type="GO" id="GO:0003677">
    <property type="term" value="F:DNA binding"/>
    <property type="evidence" value="ECO:0007669"/>
    <property type="project" value="InterPro"/>
</dbReference>
<keyword evidence="3" id="KW-0347">Helicase</keyword>
<sequence>MTKKEAVKDVEKKITRFGYIVNKKSLEEEKIDEIKKELTAKPFKAGNFGKFAKNNNFPLYVENGDFIGIPKYYGLEKFGEPDINRLETYKFPQFNMNYTGKLRPNQEVIVNKIFDGFEKHRGGLLIAGCGSGKTNMAIYIACKYKLKTLFIVHKTFLKNQVINRIKSTTNVKKIGIIQQKKVETEYPFVVGMVQSLAKIDYDDIIFRDFGMIIIDEVHHMGARNFSRVYQKMSAKYMLGISAERRRNDGMYKIINWYMGPVLHAEEQKPNDMVVVKKFHYKTSNHERSKVITNKYTGEPDRSTMVTNLVHIKRRNRFILKMIEELFDQGKNILFLSGRLKQVNLFYRLLNQNEYIKGNVGKYIGGMNEEDLAESATKQIILGTYSMAEEGLDIENLNVVILSTPKSAIKQSVGRILRKEIYEEHPIVIDIIDDDNTVFKKQSNARDSYYKKQHYNIQEFKISDYKTKGYDDWDNVDAIKEALLKAPEKRPRSKQIKDVTKFFGKIDCTQIDFLDD</sequence>
<evidence type="ECO:0000256" key="3">
    <source>
        <dbReference type="ARBA" id="ARBA00022806"/>
    </source>
</evidence>
<evidence type="ECO:0000259" key="5">
    <source>
        <dbReference type="PROSITE" id="PS51192"/>
    </source>
</evidence>
<protein>
    <submittedName>
        <fullName evidence="6">Mg497 protein</fullName>
    </submittedName>
</protein>
<keyword evidence="4" id="KW-0067">ATP-binding</keyword>
<keyword evidence="2" id="KW-0378">Hydrolase</keyword>
<evidence type="ECO:0000256" key="1">
    <source>
        <dbReference type="ARBA" id="ARBA00022741"/>
    </source>
</evidence>
<dbReference type="SUPFAM" id="SSF52540">
    <property type="entry name" value="P-loop containing nucleoside triphosphate hydrolases"/>
    <property type="match status" value="1"/>
</dbReference>
<dbReference type="Pfam" id="PF04851">
    <property type="entry name" value="ResIII"/>
    <property type="match status" value="1"/>
</dbReference>
<dbReference type="GO" id="GO:0016787">
    <property type="term" value="F:hydrolase activity"/>
    <property type="evidence" value="ECO:0007669"/>
    <property type="project" value="UniProtKB-KW"/>
</dbReference>
<evidence type="ECO:0000256" key="4">
    <source>
        <dbReference type="ARBA" id="ARBA00022840"/>
    </source>
</evidence>
<reference evidence="6" key="1">
    <citation type="submission" date="2017-06" db="EMBL/GenBank/DDBJ databases">
        <authorList>
            <person name="Assis F.L."/>
            <person name="Abrahao J.S."/>
            <person name="Silva L."/>
            <person name="Khalil J.B."/>
            <person name="Rodrigues R."/>
            <person name="Silva L.S."/>
            <person name="Boratto P."/>
            <person name="Andrade M."/>
            <person name="Kroon E.G."/>
            <person name="Ribeiro B."/>
            <person name="Bergier I."/>
            <person name="Seligmann H."/>
            <person name="Ghigo E."/>
            <person name="Colson P."/>
            <person name="Levasseur A."/>
            <person name="Raoult D."/>
            <person name="Scola B.L."/>
        </authorList>
    </citation>
    <scope>NUCLEOTIDE SEQUENCE</scope>
    <source>
        <strain evidence="6">Deep ocean</strain>
    </source>
</reference>
<feature type="domain" description="Helicase ATP-binding" evidence="5">
    <location>
        <begin position="114"/>
        <end position="242"/>
    </location>
</feature>
<dbReference type="InterPro" id="IPR014001">
    <property type="entry name" value="Helicase_ATP-bd"/>
</dbReference>